<sequence length="60" mass="7018">MKILLILMQVLRIHDYWSTLTRKIKTRRFYWVCRKASWMAGGTVGRGGHVPHTTDISSFP</sequence>
<evidence type="ECO:0000313" key="1">
    <source>
        <dbReference type="EMBL" id="KAG0571345.1"/>
    </source>
</evidence>
<dbReference type="Proteomes" id="UP000822688">
    <property type="component" value="Chromosome V"/>
</dbReference>
<reference evidence="1" key="1">
    <citation type="submission" date="2020-06" db="EMBL/GenBank/DDBJ databases">
        <title>WGS assembly of Ceratodon purpureus strain R40.</title>
        <authorList>
            <person name="Carey S.B."/>
            <person name="Jenkins J."/>
            <person name="Shu S."/>
            <person name="Lovell J.T."/>
            <person name="Sreedasyam A."/>
            <person name="Maumus F."/>
            <person name="Tiley G.P."/>
            <person name="Fernandez-Pozo N."/>
            <person name="Barry K."/>
            <person name="Chen C."/>
            <person name="Wang M."/>
            <person name="Lipzen A."/>
            <person name="Daum C."/>
            <person name="Saski C.A."/>
            <person name="Payton A.C."/>
            <person name="Mcbreen J.C."/>
            <person name="Conrad R.E."/>
            <person name="Kollar L.M."/>
            <person name="Olsson S."/>
            <person name="Huttunen S."/>
            <person name="Landis J.B."/>
            <person name="Wickett N.J."/>
            <person name="Johnson M.G."/>
            <person name="Rensing S.A."/>
            <person name="Grimwood J."/>
            <person name="Schmutz J."/>
            <person name="Mcdaniel S.F."/>
        </authorList>
    </citation>
    <scope>NUCLEOTIDE SEQUENCE</scope>
    <source>
        <strain evidence="1">R40</strain>
    </source>
</reference>
<gene>
    <name evidence="1" type="ORF">KC19_VG003700</name>
</gene>
<dbReference type="AlphaFoldDB" id="A0A8T0HKM7"/>
<protein>
    <submittedName>
        <fullName evidence="1">Uncharacterized protein</fullName>
    </submittedName>
</protein>
<dbReference type="EMBL" id="CM026426">
    <property type="protein sequence ID" value="KAG0571345.1"/>
    <property type="molecule type" value="Genomic_DNA"/>
</dbReference>
<organism evidence="1 2">
    <name type="scientific">Ceratodon purpureus</name>
    <name type="common">Fire moss</name>
    <name type="synonym">Dicranum purpureum</name>
    <dbReference type="NCBI Taxonomy" id="3225"/>
    <lineage>
        <taxon>Eukaryota</taxon>
        <taxon>Viridiplantae</taxon>
        <taxon>Streptophyta</taxon>
        <taxon>Embryophyta</taxon>
        <taxon>Bryophyta</taxon>
        <taxon>Bryophytina</taxon>
        <taxon>Bryopsida</taxon>
        <taxon>Dicranidae</taxon>
        <taxon>Pseudoditrichales</taxon>
        <taxon>Ditrichaceae</taxon>
        <taxon>Ceratodon</taxon>
    </lineage>
</organism>
<comment type="caution">
    <text evidence="1">The sequence shown here is derived from an EMBL/GenBank/DDBJ whole genome shotgun (WGS) entry which is preliminary data.</text>
</comment>
<accession>A0A8T0HKM7</accession>
<proteinExistence type="predicted"/>
<name>A0A8T0HKM7_CERPU</name>
<evidence type="ECO:0000313" key="2">
    <source>
        <dbReference type="Proteomes" id="UP000822688"/>
    </source>
</evidence>
<keyword evidence="2" id="KW-1185">Reference proteome</keyword>